<proteinExistence type="predicted"/>
<feature type="compositionally biased region" description="Polar residues" evidence="1">
    <location>
        <begin position="1"/>
        <end position="21"/>
    </location>
</feature>
<protein>
    <submittedName>
        <fullName evidence="2">Uncharacterized protein</fullName>
    </submittedName>
</protein>
<dbReference type="HOGENOM" id="CLU_1471543_0_0_1"/>
<sequence>MHIQQNGAEESQHRTSPSQHRQQYEPAQPAPCQSPPRPPVSQSHSPQVSNGSNTRQNHVNGRGDGPYSKGQLTIRRYEFKAQPQPSPVATQPSPSPAGANNGEAHEIGSGSGFTQVSRNPQKAKTTNGALKRNAHSLPQSPQPATPGDYFPRKRKRIDGGDSEGEEESEEEDADGGISVGIKGV</sequence>
<dbReference type="OMA" id="EESQHRT"/>
<feature type="compositionally biased region" description="Polar residues" evidence="1">
    <location>
        <begin position="112"/>
        <end position="128"/>
    </location>
</feature>
<name>K5XNQ3_AGABU</name>
<evidence type="ECO:0000256" key="1">
    <source>
        <dbReference type="SAM" id="MobiDB-lite"/>
    </source>
</evidence>
<feature type="compositionally biased region" description="Acidic residues" evidence="1">
    <location>
        <begin position="160"/>
        <end position="174"/>
    </location>
</feature>
<feature type="compositionally biased region" description="Polar residues" evidence="1">
    <location>
        <begin position="50"/>
        <end position="59"/>
    </location>
</feature>
<dbReference type="GeneID" id="18824886"/>
<accession>K5XNQ3</accession>
<dbReference type="RefSeq" id="XP_007333018.1">
    <property type="nucleotide sequence ID" value="XM_007332956.1"/>
</dbReference>
<evidence type="ECO:0000313" key="3">
    <source>
        <dbReference type="Proteomes" id="UP000008493"/>
    </source>
</evidence>
<gene>
    <name evidence="2" type="ORF">AGABI1DRAFT_115869</name>
</gene>
<dbReference type="InParanoid" id="K5XNQ3"/>
<dbReference type="EMBL" id="JH971403">
    <property type="protein sequence ID" value="EKM76290.1"/>
    <property type="molecule type" value="Genomic_DNA"/>
</dbReference>
<feature type="region of interest" description="Disordered" evidence="1">
    <location>
        <begin position="1"/>
        <end position="184"/>
    </location>
</feature>
<feature type="compositionally biased region" description="Low complexity" evidence="1">
    <location>
        <begin position="40"/>
        <end position="49"/>
    </location>
</feature>
<reference evidence="3" key="1">
    <citation type="journal article" date="2012" name="Proc. Natl. Acad. Sci. U.S.A.">
        <title>Genome sequence of the button mushroom Agaricus bisporus reveals mechanisms governing adaptation to a humic-rich ecological niche.</title>
        <authorList>
            <person name="Morin E."/>
            <person name="Kohler A."/>
            <person name="Baker A.R."/>
            <person name="Foulongne-Oriol M."/>
            <person name="Lombard V."/>
            <person name="Nagy L.G."/>
            <person name="Ohm R.A."/>
            <person name="Patyshakuliyeva A."/>
            <person name="Brun A."/>
            <person name="Aerts A.L."/>
            <person name="Bailey A.M."/>
            <person name="Billette C."/>
            <person name="Coutinho P.M."/>
            <person name="Deakin G."/>
            <person name="Doddapaneni H."/>
            <person name="Floudas D."/>
            <person name="Grimwood J."/>
            <person name="Hilden K."/>
            <person name="Kuees U."/>
            <person name="LaButti K.M."/>
            <person name="Lapidus A."/>
            <person name="Lindquist E.A."/>
            <person name="Lucas S.M."/>
            <person name="Murat C."/>
            <person name="Riley R.W."/>
            <person name="Salamov A.A."/>
            <person name="Schmutz J."/>
            <person name="Subramanian V."/>
            <person name="Woesten H.A.B."/>
            <person name="Xu J."/>
            <person name="Eastwood D.C."/>
            <person name="Foster G.D."/>
            <person name="Sonnenberg A.S."/>
            <person name="Cullen D."/>
            <person name="de Vries R.P."/>
            <person name="Lundell T."/>
            <person name="Hibbett D.S."/>
            <person name="Henrissat B."/>
            <person name="Burton K.S."/>
            <person name="Kerrigan R.W."/>
            <person name="Challen M.P."/>
            <person name="Grigoriev I.V."/>
            <person name="Martin F."/>
        </authorList>
    </citation>
    <scope>NUCLEOTIDE SEQUENCE [LARGE SCALE GENOMIC DNA]</scope>
    <source>
        <strain evidence="3">JB137-S8 / ATCC MYA-4627 / FGSC 10392</strain>
    </source>
</reference>
<dbReference type="AlphaFoldDB" id="K5XNQ3"/>
<feature type="compositionally biased region" description="Pro residues" evidence="1">
    <location>
        <begin position="28"/>
        <end position="39"/>
    </location>
</feature>
<organism evidence="2 3">
    <name type="scientific">Agaricus bisporus var. burnettii (strain JB137-S8 / ATCC MYA-4627 / FGSC 10392)</name>
    <name type="common">White button mushroom</name>
    <dbReference type="NCBI Taxonomy" id="597362"/>
    <lineage>
        <taxon>Eukaryota</taxon>
        <taxon>Fungi</taxon>
        <taxon>Dikarya</taxon>
        <taxon>Basidiomycota</taxon>
        <taxon>Agaricomycotina</taxon>
        <taxon>Agaricomycetes</taxon>
        <taxon>Agaricomycetidae</taxon>
        <taxon>Agaricales</taxon>
        <taxon>Agaricineae</taxon>
        <taxon>Agaricaceae</taxon>
        <taxon>Agaricus</taxon>
    </lineage>
</organism>
<evidence type="ECO:0000313" key="2">
    <source>
        <dbReference type="EMBL" id="EKM76290.1"/>
    </source>
</evidence>
<feature type="non-terminal residue" evidence="2">
    <location>
        <position position="184"/>
    </location>
</feature>
<keyword evidence="3" id="KW-1185">Reference proteome</keyword>
<dbReference type="KEGG" id="abp:AGABI1DRAFT115869"/>
<dbReference type="Proteomes" id="UP000008493">
    <property type="component" value="Unassembled WGS sequence"/>
</dbReference>